<keyword evidence="6 14" id="KW-0645">Protease</keyword>
<feature type="domain" description="UBA" evidence="16">
    <location>
        <begin position="978"/>
        <end position="1023"/>
    </location>
</feature>
<dbReference type="FunFam" id="1.10.8.10:FF:000024">
    <property type="entry name" value="Ubiquitin domain-containing protein DSK2"/>
    <property type="match status" value="1"/>
</dbReference>
<dbReference type="GO" id="GO:0004222">
    <property type="term" value="F:metalloendopeptidase activity"/>
    <property type="evidence" value="ECO:0007669"/>
    <property type="project" value="UniProtKB-EC"/>
</dbReference>
<reference evidence="18" key="2">
    <citation type="submission" date="2021-01" db="EMBL/GenBank/DDBJ databases">
        <authorList>
            <person name="Schikora-Tamarit M.A."/>
        </authorList>
    </citation>
    <scope>NUCLEOTIDE SEQUENCE</scope>
    <source>
        <strain evidence="18">NCAIM Y.01608</strain>
    </source>
</reference>
<dbReference type="CDD" id="cd16106">
    <property type="entry name" value="Ubl_Dsk2p_like"/>
    <property type="match status" value="1"/>
</dbReference>
<evidence type="ECO:0000256" key="6">
    <source>
        <dbReference type="ARBA" id="ARBA00022670"/>
    </source>
</evidence>
<comment type="similarity">
    <text evidence="3 14">Belongs to the peptidase M3 family.</text>
</comment>
<comment type="cofactor">
    <cofactor evidence="14">
        <name>Zn(2+)</name>
        <dbReference type="ChEBI" id="CHEBI:29105"/>
    </cofactor>
    <text evidence="14">Binds 1 zinc ion.</text>
</comment>
<feature type="compositionally biased region" description="Gly residues" evidence="15">
    <location>
        <begin position="928"/>
        <end position="938"/>
    </location>
</feature>
<evidence type="ECO:0000259" key="17">
    <source>
        <dbReference type="PROSITE" id="PS50053"/>
    </source>
</evidence>
<evidence type="ECO:0000259" key="16">
    <source>
        <dbReference type="PROSITE" id="PS50030"/>
    </source>
</evidence>
<evidence type="ECO:0000313" key="19">
    <source>
        <dbReference type="Proteomes" id="UP000788993"/>
    </source>
</evidence>
<feature type="domain" description="Ubiquitin-like" evidence="17">
    <location>
        <begin position="677"/>
        <end position="749"/>
    </location>
</feature>
<dbReference type="SUPFAM" id="SSF46934">
    <property type="entry name" value="UBA-like"/>
    <property type="match status" value="1"/>
</dbReference>
<organism evidence="18 19">
    <name type="scientific">Ogataea polymorpha</name>
    <dbReference type="NCBI Taxonomy" id="460523"/>
    <lineage>
        <taxon>Eukaryota</taxon>
        <taxon>Fungi</taxon>
        <taxon>Dikarya</taxon>
        <taxon>Ascomycota</taxon>
        <taxon>Saccharomycotina</taxon>
        <taxon>Pichiomycetes</taxon>
        <taxon>Pichiales</taxon>
        <taxon>Pichiaceae</taxon>
        <taxon>Ogataea</taxon>
    </lineage>
</organism>
<evidence type="ECO:0000313" key="18">
    <source>
        <dbReference type="EMBL" id="KAH3664853.1"/>
    </source>
</evidence>
<dbReference type="GO" id="GO:0005759">
    <property type="term" value="C:mitochondrial matrix"/>
    <property type="evidence" value="ECO:0007669"/>
    <property type="project" value="UniProtKB-SubCell"/>
</dbReference>
<dbReference type="InterPro" id="IPR015940">
    <property type="entry name" value="UBA"/>
</dbReference>
<dbReference type="InterPro" id="IPR006636">
    <property type="entry name" value="STI1_HS-bd"/>
</dbReference>
<sequence>MFLNPYLKRPSGLLEFCKESLLRARQLTVSIIADDSAAGLRQYIRNLDRLSDILCRVIDLCEFVRVAHPNKAFVNAAADCHKEMFRFMNELNTSEEMYLKLERVLHDPELSKELSMEEISVGKLLYADFQKAGLGLAGEGKSTYVELSQHIAEVGQQFADEVYEVESAEVLVPKSEVRPGDFTPELEKYIHVTANGVKVPLYGHVPMEVLRTCPNRDVRRRVWVAMHTAKPIQLKRLTHLVIYRRLLAAQFQHHSFGAYQLNDKMARSPENVRRFLEKLALEIRPEVEQELKVLAKSVNIDSDPIKEIRPWDREYLAARYLSRQKSTSTEDISAYFSLGTVVQGLSDLFKSIYGIELRPAKVQPGEVWEPSVRKFEATSDRDGVVGIIYMDLFYRSNKTLNPAHFTICCSRKIYPEELDENDPFNLKLPTVQTKKHGDDTFQLPVISLVCNFQPEHVHGDQEKCLLSLAQVETLFHEMGHAMHSMLGRTNLHNVSGTRCPTDFVELPSILMEFFAKDERVLLSFARHHKTGERLPQALLRRHQADHSFLDKCETFSQIKMAYLDQQLHGAIDFNFDPLRCYHDVERHFEAFKDDESSWVAKFGHLYSYGAMYYSYLFDRVIATRIWEHLFAEDPFSRASGDKFQNQVLKWGGSRDPWELVADVLELPELRRGDAAAMELLSHNGASSGDKKYEVNLSPSSTIAEVKEQLAGETDIPADRQRLIYSGKVLKDAETVAAYKIQDGHTIHLVKGAAKSGSAGPESTAASSGQPGANSDTSSIPQNIAAGQGAFNPLAGLTGARYAGLNVPMPSMESLGFGADGMQLPDESQMEQMMENPMFQESMRAMLSDPQMLDFLIQQSPQLSAMGPAAREMLQSEYFRNMLTNPQMMRSMMQMQRSMGGPSASAFPAPGGASAEAGSSTSTNNAGGSTSGSGSGSGSGSAAAANPFAALLGGNMGAGLGGLGGLGGFPGFAAPADNRPPEEVFEVQLRQLNDMGFFDFDSNVRALRRSGGSVEGAIEALLNGNI</sequence>
<evidence type="ECO:0000256" key="3">
    <source>
        <dbReference type="ARBA" id="ARBA00006040"/>
    </source>
</evidence>
<dbReference type="InterPro" id="IPR001567">
    <property type="entry name" value="Pept_M3A_M3B_dom"/>
</dbReference>
<dbReference type="PANTHER" id="PTHR11804">
    <property type="entry name" value="PROTEASE M3 THIMET OLIGOPEPTIDASE-RELATED"/>
    <property type="match status" value="1"/>
</dbReference>
<feature type="compositionally biased region" description="Low complexity" evidence="15">
    <location>
        <begin position="894"/>
        <end position="927"/>
    </location>
</feature>
<evidence type="ECO:0000256" key="10">
    <source>
        <dbReference type="ARBA" id="ARBA00022946"/>
    </source>
</evidence>
<dbReference type="InterPro" id="IPR033851">
    <property type="entry name" value="M3A_MIP"/>
</dbReference>
<keyword evidence="10" id="KW-0809">Transit peptide</keyword>
<evidence type="ECO:0000256" key="1">
    <source>
        <dbReference type="ARBA" id="ARBA00000436"/>
    </source>
</evidence>
<dbReference type="Pfam" id="PF23195">
    <property type="entry name" value="UBQLN1"/>
    <property type="match status" value="1"/>
</dbReference>
<comment type="catalytic activity">
    <reaction evidence="1">
        <text>Release of an N-terminal octapeptide as second stage of processing of some proteins imported into the mitochondrion.</text>
        <dbReference type="EC" id="3.4.24.59"/>
    </reaction>
</comment>
<evidence type="ECO:0000256" key="12">
    <source>
        <dbReference type="ARBA" id="ARBA00023128"/>
    </source>
</evidence>
<dbReference type="GO" id="GO:0046872">
    <property type="term" value="F:metal ion binding"/>
    <property type="evidence" value="ECO:0007669"/>
    <property type="project" value="UniProtKB-UniRule"/>
</dbReference>
<dbReference type="InterPro" id="IPR019956">
    <property type="entry name" value="Ubiquitin_dom"/>
</dbReference>
<dbReference type="PRINTS" id="PR00348">
    <property type="entry name" value="UBIQUITIN"/>
</dbReference>
<dbReference type="Proteomes" id="UP000788993">
    <property type="component" value="Unassembled WGS sequence"/>
</dbReference>
<dbReference type="SUPFAM" id="SSF54236">
    <property type="entry name" value="Ubiquitin-like"/>
    <property type="match status" value="1"/>
</dbReference>
<dbReference type="Pfam" id="PF00240">
    <property type="entry name" value="ubiquitin"/>
    <property type="match status" value="1"/>
</dbReference>
<dbReference type="Gene3D" id="3.40.390.10">
    <property type="entry name" value="Collagenase (Catalytic Domain)"/>
    <property type="match status" value="1"/>
</dbReference>
<keyword evidence="9 14" id="KW-0862">Zinc</keyword>
<keyword evidence="11 14" id="KW-0482">Metalloprotease</keyword>
<evidence type="ECO:0000256" key="13">
    <source>
        <dbReference type="ARBA" id="ARBA00025208"/>
    </source>
</evidence>
<evidence type="ECO:0000256" key="2">
    <source>
        <dbReference type="ARBA" id="ARBA00004305"/>
    </source>
</evidence>
<comment type="subcellular location">
    <subcellularLocation>
        <location evidence="2">Mitochondrion matrix</location>
    </subcellularLocation>
</comment>
<dbReference type="PROSITE" id="PS50053">
    <property type="entry name" value="UBIQUITIN_2"/>
    <property type="match status" value="1"/>
</dbReference>
<dbReference type="InterPro" id="IPR024077">
    <property type="entry name" value="Neurolysin/TOP_dom2"/>
</dbReference>
<evidence type="ECO:0000256" key="5">
    <source>
        <dbReference type="ARBA" id="ARBA00018046"/>
    </source>
</evidence>
<keyword evidence="12" id="KW-0496">Mitochondrion</keyword>
<accession>A0A9P8P2X1</accession>
<dbReference type="GO" id="GO:0006518">
    <property type="term" value="P:peptide metabolic process"/>
    <property type="evidence" value="ECO:0007669"/>
    <property type="project" value="TreeGrafter"/>
</dbReference>
<proteinExistence type="inferred from homology"/>
<feature type="compositionally biased region" description="Polar residues" evidence="15">
    <location>
        <begin position="763"/>
        <end position="780"/>
    </location>
</feature>
<feature type="region of interest" description="Disordered" evidence="15">
    <location>
        <begin position="751"/>
        <end position="780"/>
    </location>
</feature>
<dbReference type="GO" id="GO:0006627">
    <property type="term" value="P:protein processing involved in protein targeting to mitochondrion"/>
    <property type="evidence" value="ECO:0007669"/>
    <property type="project" value="TreeGrafter"/>
</dbReference>
<reference evidence="18" key="1">
    <citation type="journal article" date="2021" name="Open Biol.">
        <title>Shared evolutionary footprints suggest mitochondrial oxidative damage underlies multiple complex I losses in fungi.</title>
        <authorList>
            <person name="Schikora-Tamarit M.A."/>
            <person name="Marcet-Houben M."/>
            <person name="Nosek J."/>
            <person name="Gabaldon T."/>
        </authorList>
    </citation>
    <scope>NUCLEOTIDE SEQUENCE</scope>
    <source>
        <strain evidence="18">NCAIM Y.01608</strain>
    </source>
</reference>
<protein>
    <recommendedName>
        <fullName evidence="5">Mitochondrial intermediate peptidase</fullName>
        <ecNumber evidence="4">3.4.24.59</ecNumber>
    </recommendedName>
</protein>
<keyword evidence="7 14" id="KW-0479">Metal-binding</keyword>
<dbReference type="Gene3D" id="1.10.8.10">
    <property type="entry name" value="DNA helicase RuvA subunit, C-terminal domain"/>
    <property type="match status" value="1"/>
</dbReference>
<dbReference type="EMBL" id="JAEUBD010001178">
    <property type="protein sequence ID" value="KAH3664853.1"/>
    <property type="molecule type" value="Genomic_DNA"/>
</dbReference>
<keyword evidence="8 14" id="KW-0378">Hydrolase</keyword>
<comment type="caution">
    <text evidence="18">The sequence shown here is derived from an EMBL/GenBank/DDBJ whole genome shotgun (WGS) entry which is preliminary data.</text>
</comment>
<feature type="region of interest" description="Disordered" evidence="15">
    <location>
        <begin position="894"/>
        <end position="939"/>
    </location>
</feature>
<evidence type="ECO:0000256" key="14">
    <source>
        <dbReference type="RuleBase" id="RU003435"/>
    </source>
</evidence>
<dbReference type="Gene3D" id="3.10.20.90">
    <property type="entry name" value="Phosphatidylinositol 3-kinase Catalytic Subunit, Chain A, domain 1"/>
    <property type="match status" value="1"/>
</dbReference>
<evidence type="ECO:0000256" key="8">
    <source>
        <dbReference type="ARBA" id="ARBA00022801"/>
    </source>
</evidence>
<dbReference type="InterPro" id="IPR000626">
    <property type="entry name" value="Ubiquitin-like_dom"/>
</dbReference>
<dbReference type="Pfam" id="PF01432">
    <property type="entry name" value="Peptidase_M3"/>
    <property type="match status" value="1"/>
</dbReference>
<dbReference type="InterPro" id="IPR045090">
    <property type="entry name" value="Pept_M3A_M3B"/>
</dbReference>
<dbReference type="PANTHER" id="PTHR11804:SF79">
    <property type="entry name" value="MITOCHONDRIAL INTERMEDIATE PEPTIDASE"/>
    <property type="match status" value="1"/>
</dbReference>
<dbReference type="SMART" id="SM00213">
    <property type="entry name" value="UBQ"/>
    <property type="match status" value="1"/>
</dbReference>
<name>A0A9P8P2X1_9ASCO</name>
<dbReference type="CDD" id="cd06457">
    <property type="entry name" value="M3A_MIP"/>
    <property type="match status" value="1"/>
</dbReference>
<keyword evidence="19" id="KW-1185">Reference proteome</keyword>
<dbReference type="InterPro" id="IPR029071">
    <property type="entry name" value="Ubiquitin-like_domsf"/>
</dbReference>
<evidence type="ECO:0000256" key="15">
    <source>
        <dbReference type="SAM" id="MobiDB-lite"/>
    </source>
</evidence>
<dbReference type="Gene3D" id="1.10.1370.10">
    <property type="entry name" value="Neurolysin, domain 3"/>
    <property type="match status" value="1"/>
</dbReference>
<dbReference type="InterPro" id="IPR009060">
    <property type="entry name" value="UBA-like_sf"/>
</dbReference>
<dbReference type="FunFam" id="3.40.390.10:FF:000055">
    <property type="entry name" value="Related to mitochondrial intermediate peptidase"/>
    <property type="match status" value="1"/>
</dbReference>
<comment type="function">
    <text evidence="13">Cleaves proteins, imported into the mitochondrion, to their mature size. While most mitochondrial precursor proteins are processed to the mature form in one step by mitochondrial processing peptidase (MPP), the sequential cleavage by MIP of an octapeptide after initial processing by MPP is a required step for a subgroup of nuclear-encoded precursor proteins destined for the matrix or the inner membrane.</text>
</comment>
<dbReference type="AlphaFoldDB" id="A0A9P8P2X1"/>
<evidence type="ECO:0000256" key="4">
    <source>
        <dbReference type="ARBA" id="ARBA00012441"/>
    </source>
</evidence>
<dbReference type="EC" id="3.4.24.59" evidence="4"/>
<dbReference type="InterPro" id="IPR024079">
    <property type="entry name" value="MetalloPept_cat_dom_sf"/>
</dbReference>
<evidence type="ECO:0000256" key="7">
    <source>
        <dbReference type="ARBA" id="ARBA00022723"/>
    </source>
</evidence>
<evidence type="ECO:0000256" key="9">
    <source>
        <dbReference type="ARBA" id="ARBA00022833"/>
    </source>
</evidence>
<gene>
    <name evidence="18" type="ORF">OGATHE_003668</name>
</gene>
<dbReference type="PROSITE" id="PS50030">
    <property type="entry name" value="UBA"/>
    <property type="match status" value="1"/>
</dbReference>
<dbReference type="SMART" id="SM00727">
    <property type="entry name" value="STI1"/>
    <property type="match status" value="2"/>
</dbReference>
<dbReference type="SUPFAM" id="SSF55486">
    <property type="entry name" value="Metalloproteases ('zincins'), catalytic domain"/>
    <property type="match status" value="1"/>
</dbReference>
<dbReference type="CDD" id="cd14324">
    <property type="entry name" value="UBA_Dsk2p_like"/>
    <property type="match status" value="1"/>
</dbReference>
<evidence type="ECO:0000256" key="11">
    <source>
        <dbReference type="ARBA" id="ARBA00023049"/>
    </source>
</evidence>